<dbReference type="Pfam" id="PF21761">
    <property type="entry name" value="RedAm-like_C"/>
    <property type="match status" value="2"/>
</dbReference>
<dbReference type="GO" id="GO:0003677">
    <property type="term" value="F:DNA binding"/>
    <property type="evidence" value="ECO:0007669"/>
    <property type="project" value="TreeGrafter"/>
</dbReference>
<accession>A0A5Q6S2P1</accession>
<dbReference type="GO" id="GO:0031491">
    <property type="term" value="F:nucleosome binding"/>
    <property type="evidence" value="ECO:0007669"/>
    <property type="project" value="TreeGrafter"/>
</dbReference>
<dbReference type="InterPro" id="IPR006115">
    <property type="entry name" value="6PGDH_NADP-bd"/>
</dbReference>
<dbReference type="OrthoDB" id="5176214at2"/>
<feature type="domain" description="NADPH-dependent reductive aminase-like C-terminal" evidence="2">
    <location>
        <begin position="464"/>
        <end position="587"/>
    </location>
</feature>
<dbReference type="EMBL" id="VDFQ02000001">
    <property type="protein sequence ID" value="KAA1424606.1"/>
    <property type="molecule type" value="Genomic_DNA"/>
</dbReference>
<dbReference type="GO" id="GO:0000785">
    <property type="term" value="C:chromatin"/>
    <property type="evidence" value="ECO:0007669"/>
    <property type="project" value="TreeGrafter"/>
</dbReference>
<name>A0A5Q6S2P1_9ACTN</name>
<dbReference type="RefSeq" id="WP_149767564.1">
    <property type="nucleotide sequence ID" value="NZ_VDFQ02000001.1"/>
</dbReference>
<dbReference type="InterPro" id="IPR048666">
    <property type="entry name" value="RedAm-like_C"/>
</dbReference>
<dbReference type="PANTHER" id="PTHR43580:SF2">
    <property type="entry name" value="CYTOKINE-LIKE NUCLEAR FACTOR N-PAC"/>
    <property type="match status" value="1"/>
</dbReference>
<evidence type="ECO:0000259" key="2">
    <source>
        <dbReference type="Pfam" id="PF21761"/>
    </source>
</evidence>
<dbReference type="Gene3D" id="3.40.50.720">
    <property type="entry name" value="NAD(P)-binding Rossmann-like Domain"/>
    <property type="match status" value="2"/>
</dbReference>
<dbReference type="Proteomes" id="UP000307768">
    <property type="component" value="Unassembled WGS sequence"/>
</dbReference>
<sequence length="598" mass="60718">MTDDRTSSPTTPTSVSVIGLGAMGSALASTFVDAGFDTTVWNRTAGRADGLVARGARGAGDLAEAFTASDVVVLCVVNHEAARAVLAAAPPSDGRVVVNLTNGTPQEAESFAAAARDRGHAVLDGGIMAVPELIGGPHAFVLYSGPREAYDAAREVLTVLGRPVYVSDDDGAASLYDLSLLAGMYGMLGGFFHAAALVRSAGHGVESFTDELLVPWLSAMLGTLPESARSIDRGDYAETGSPLAMQVANDSIGEASAAQGVSAELYAPLHALMQRRVDDGHGAEDMAGVVELLHSRGAAAPPRSRSSVTVLGMGPMGRALAGTLVAAGHEVTVWNRTPGRAGDLVRDGAREASSVAEAMAASEVTLVSVIDDAAAREILEAAGPALSAATVVNLTADTPRRARGLADWASERGSAYLDGAVMTPTATIGGPAALVLVSGRHDVFARVAEVLETLAGTVTWLGEDPGRASAYDVALLDLFWTTVNGYAHALALARAEGVAPSDLAPYASGIVAIMDAVVPEMAAELEAGAYPGEDASVASAAATMTHVVEVSREHRIDGSVIEAAATLAAKVVADGHGGEGISRLAASLGAGAGHPQPR</sequence>
<dbReference type="Pfam" id="PF03446">
    <property type="entry name" value="NAD_binding_2"/>
    <property type="match status" value="2"/>
</dbReference>
<dbReference type="InterPro" id="IPR051265">
    <property type="entry name" value="HIBADH-related_NP60_sf"/>
</dbReference>
<comment type="caution">
    <text evidence="3">The sequence shown here is derived from an EMBL/GenBank/DDBJ whole genome shotgun (WGS) entry which is preliminary data.</text>
</comment>
<feature type="domain" description="NADPH-dependent reductive aminase-like C-terminal" evidence="2">
    <location>
        <begin position="169"/>
        <end position="294"/>
    </location>
</feature>
<reference evidence="3 4" key="1">
    <citation type="submission" date="2019-09" db="EMBL/GenBank/DDBJ databases">
        <title>Mumia zhuanghuii sp. nov. isolated from the intestinal contents of plateau pika (Ochotona curzoniae) in the Qinghai-Tibet plateau of China.</title>
        <authorList>
            <person name="Tian Z."/>
        </authorList>
    </citation>
    <scope>NUCLEOTIDE SEQUENCE [LARGE SCALE GENOMIC DNA]</scope>
    <source>
        <strain evidence="4">350</strain>
    </source>
</reference>
<evidence type="ECO:0000313" key="3">
    <source>
        <dbReference type="EMBL" id="KAA1424606.1"/>
    </source>
</evidence>
<feature type="domain" description="6-phosphogluconate dehydrogenase NADP-binding" evidence="1">
    <location>
        <begin position="15"/>
        <end position="165"/>
    </location>
</feature>
<dbReference type="AlphaFoldDB" id="A0A5Q6S2P1"/>
<dbReference type="Gene3D" id="1.10.1040.10">
    <property type="entry name" value="N-(1-d-carboxylethyl)-l-norvaline Dehydrogenase, domain 2"/>
    <property type="match status" value="2"/>
</dbReference>
<dbReference type="SUPFAM" id="SSF51735">
    <property type="entry name" value="NAD(P)-binding Rossmann-fold domains"/>
    <property type="match status" value="2"/>
</dbReference>
<organism evidence="3 4">
    <name type="scientific">Mumia zhuanghuii</name>
    <dbReference type="NCBI Taxonomy" id="2585211"/>
    <lineage>
        <taxon>Bacteria</taxon>
        <taxon>Bacillati</taxon>
        <taxon>Actinomycetota</taxon>
        <taxon>Actinomycetes</taxon>
        <taxon>Propionibacteriales</taxon>
        <taxon>Nocardioidaceae</taxon>
        <taxon>Mumia</taxon>
    </lineage>
</organism>
<evidence type="ECO:0000259" key="1">
    <source>
        <dbReference type="Pfam" id="PF03446"/>
    </source>
</evidence>
<gene>
    <name evidence="3" type="ORF">FE697_001370</name>
</gene>
<dbReference type="PANTHER" id="PTHR43580">
    <property type="entry name" value="OXIDOREDUCTASE GLYR1-RELATED"/>
    <property type="match status" value="1"/>
</dbReference>
<dbReference type="GO" id="GO:0140673">
    <property type="term" value="P:transcription elongation-coupled chromatin remodeling"/>
    <property type="evidence" value="ECO:0007669"/>
    <property type="project" value="TreeGrafter"/>
</dbReference>
<dbReference type="InterPro" id="IPR036291">
    <property type="entry name" value="NAD(P)-bd_dom_sf"/>
</dbReference>
<dbReference type="GO" id="GO:0050661">
    <property type="term" value="F:NADP binding"/>
    <property type="evidence" value="ECO:0007669"/>
    <property type="project" value="InterPro"/>
</dbReference>
<evidence type="ECO:0000313" key="4">
    <source>
        <dbReference type="Proteomes" id="UP000307768"/>
    </source>
</evidence>
<dbReference type="InterPro" id="IPR013328">
    <property type="entry name" value="6PGD_dom2"/>
</dbReference>
<feature type="domain" description="6-phosphogluconate dehydrogenase NADP-binding" evidence="1">
    <location>
        <begin position="308"/>
        <end position="462"/>
    </location>
</feature>
<proteinExistence type="predicted"/>
<protein>
    <submittedName>
        <fullName evidence="3">NAD(P)-dependent oxidoreductase</fullName>
    </submittedName>
</protein>